<keyword evidence="1" id="KW-1208">Phospholipid metabolism</keyword>
<comment type="cofactor">
    <cofactor evidence="1">
        <name>Mg(2+)</name>
        <dbReference type="ChEBI" id="CHEBI:18420"/>
    </cofactor>
</comment>
<dbReference type="GO" id="GO:0046872">
    <property type="term" value="F:metal ion binding"/>
    <property type="evidence" value="ECO:0007669"/>
    <property type="project" value="UniProtKB-KW"/>
</dbReference>
<keyword evidence="1" id="KW-1003">Cell membrane</keyword>
<dbReference type="AlphaFoldDB" id="A0A4U1BGR9"/>
<keyword evidence="1 2" id="KW-0812">Transmembrane</keyword>
<reference evidence="4 5" key="1">
    <citation type="submission" date="2019-04" db="EMBL/GenBank/DDBJ databases">
        <authorList>
            <person name="Hwang J.C."/>
        </authorList>
    </citation>
    <scope>NUCLEOTIDE SEQUENCE [LARGE SCALE GENOMIC DNA]</scope>
    <source>
        <strain evidence="4 5">IMCC35001</strain>
    </source>
</reference>
<accession>A0A4U1BGR9</accession>
<dbReference type="EMBL" id="SWCI01000004">
    <property type="protein sequence ID" value="TKB49231.1"/>
    <property type="molecule type" value="Genomic_DNA"/>
</dbReference>
<comment type="caution">
    <text evidence="4">The sequence shown here is derived from an EMBL/GenBank/DDBJ whole genome shotgun (WGS) entry which is preliminary data.</text>
</comment>
<dbReference type="GO" id="GO:0006655">
    <property type="term" value="P:phosphatidylglycerol biosynthetic process"/>
    <property type="evidence" value="ECO:0007669"/>
    <property type="project" value="UniProtKB-UniPathway"/>
</dbReference>
<dbReference type="EC" id="3.1.3.27" evidence="1"/>
<dbReference type="InterPro" id="IPR036681">
    <property type="entry name" value="PgpA-like_sf"/>
</dbReference>
<keyword evidence="1" id="KW-0443">Lipid metabolism</keyword>
<dbReference type="Pfam" id="PF04608">
    <property type="entry name" value="PgpA"/>
    <property type="match status" value="1"/>
</dbReference>
<sequence>MSLMTRFPAVRLTNPVHFLALGGGLGLAPKAPGTFGTLAAFPLYWVMQDWSLFPYLMTLILFSALGIYLCGKTAEDMGVHDHPAIVWDEVVGMLITLIAAPAGWHWLVIGFALFRLFDIWKPWPIRFFDKQMEGGLGIMVDDILAGLFALVWLQALARIFPDL</sequence>
<keyword evidence="1" id="KW-0479">Metal-binding</keyword>
<dbReference type="CDD" id="cd06971">
    <property type="entry name" value="PgpA"/>
    <property type="match status" value="1"/>
</dbReference>
<keyword evidence="1" id="KW-0595">Phospholipid degradation</keyword>
<evidence type="ECO:0000313" key="5">
    <source>
        <dbReference type="Proteomes" id="UP000305674"/>
    </source>
</evidence>
<evidence type="ECO:0000256" key="2">
    <source>
        <dbReference type="SAM" id="Phobius"/>
    </source>
</evidence>
<dbReference type="GO" id="GO:0008962">
    <property type="term" value="F:phosphatidylglycerophosphatase activity"/>
    <property type="evidence" value="ECO:0007669"/>
    <property type="project" value="UniProtKB-EC"/>
</dbReference>
<keyword evidence="1" id="KW-0378">Hydrolase</keyword>
<keyword evidence="1" id="KW-0442">Lipid degradation</keyword>
<comment type="catalytic activity">
    <reaction evidence="1">
        <text>a 1,2-diacyl-sn-glycero-3-phospho-(1'-sn-glycero-3'-phosphate) + H2O = a 1,2-diacyl-sn-glycero-3-phospho-(1'-sn-glycerol) + phosphate</text>
        <dbReference type="Rhea" id="RHEA:33751"/>
        <dbReference type="ChEBI" id="CHEBI:15377"/>
        <dbReference type="ChEBI" id="CHEBI:43474"/>
        <dbReference type="ChEBI" id="CHEBI:60110"/>
        <dbReference type="ChEBI" id="CHEBI:64716"/>
        <dbReference type="EC" id="3.1.3.27"/>
    </reaction>
</comment>
<dbReference type="UniPathway" id="UPA00084">
    <property type="reaction ID" value="UER00504"/>
</dbReference>
<evidence type="ECO:0000259" key="3">
    <source>
        <dbReference type="Pfam" id="PF04608"/>
    </source>
</evidence>
<dbReference type="SUPFAM" id="SSF101307">
    <property type="entry name" value="YutG-like"/>
    <property type="match status" value="1"/>
</dbReference>
<dbReference type="PIRSF" id="PIRSF006162">
    <property type="entry name" value="PgpA"/>
    <property type="match status" value="1"/>
</dbReference>
<dbReference type="GO" id="GO:0009395">
    <property type="term" value="P:phospholipid catabolic process"/>
    <property type="evidence" value="ECO:0007669"/>
    <property type="project" value="UniProtKB-KW"/>
</dbReference>
<comment type="subcellular location">
    <subcellularLocation>
        <location evidence="1">Cell inner membrane</location>
        <topology evidence="1">Multi-pass membrane protein</topology>
    </subcellularLocation>
</comment>
<comment type="function">
    <text evidence="1">Lipid phosphatase which dephosphorylates phosphatidylglycerophosphate (PGP) to phosphatidylglycerol (PG).</text>
</comment>
<name>A0A4U1BGR9_9GAMM</name>
<gene>
    <name evidence="4" type="ORF">FCL40_07790</name>
</gene>
<keyword evidence="1" id="KW-0997">Cell inner membrane</keyword>
<dbReference type="InterPro" id="IPR007686">
    <property type="entry name" value="YutG/PgpA"/>
</dbReference>
<feature type="transmembrane region" description="Helical" evidence="2">
    <location>
        <begin position="90"/>
        <end position="114"/>
    </location>
</feature>
<feature type="domain" description="YutG/PgpA" evidence="3">
    <location>
        <begin position="19"/>
        <end position="156"/>
    </location>
</feature>
<keyword evidence="1" id="KW-0460">Magnesium</keyword>
<evidence type="ECO:0000313" key="4">
    <source>
        <dbReference type="EMBL" id="TKB49231.1"/>
    </source>
</evidence>
<dbReference type="PANTHER" id="PTHR36305:SF1">
    <property type="entry name" value="PHOSPHATIDYLGLYCEROPHOSPHATASE A"/>
    <property type="match status" value="1"/>
</dbReference>
<dbReference type="GO" id="GO:0005886">
    <property type="term" value="C:plasma membrane"/>
    <property type="evidence" value="ECO:0007669"/>
    <property type="project" value="UniProtKB-SubCell"/>
</dbReference>
<protein>
    <recommendedName>
        <fullName evidence="1">Phosphatidylglycerophosphatase A</fullName>
        <ecNumber evidence="1">3.1.3.27</ecNumber>
    </recommendedName>
    <alternativeName>
        <fullName evidence="1">Phosphatidylglycerolphosphate phosphatase A</fullName>
    </alternativeName>
</protein>
<proteinExistence type="predicted"/>
<dbReference type="Proteomes" id="UP000305674">
    <property type="component" value="Unassembled WGS sequence"/>
</dbReference>
<feature type="transmembrane region" description="Helical" evidence="2">
    <location>
        <begin position="52"/>
        <end position="70"/>
    </location>
</feature>
<keyword evidence="5" id="KW-1185">Reference proteome</keyword>
<comment type="pathway">
    <text evidence="1">Phospholipid metabolism; phosphatidylglycerol biosynthesis; phosphatidylglycerol from CDP-diacylglycerol: step 2/2.</text>
</comment>
<dbReference type="OrthoDB" id="9804091at2"/>
<dbReference type="InterPro" id="IPR026037">
    <property type="entry name" value="PgpA"/>
</dbReference>
<keyword evidence="2" id="KW-1133">Transmembrane helix</keyword>
<evidence type="ECO:0000256" key="1">
    <source>
        <dbReference type="PIRNR" id="PIRNR006162"/>
    </source>
</evidence>
<feature type="transmembrane region" description="Helical" evidence="2">
    <location>
        <begin position="134"/>
        <end position="153"/>
    </location>
</feature>
<organism evidence="4 5">
    <name type="scientific">Ferrimonas sediminicola</name>
    <dbReference type="NCBI Taxonomy" id="2569538"/>
    <lineage>
        <taxon>Bacteria</taxon>
        <taxon>Pseudomonadati</taxon>
        <taxon>Pseudomonadota</taxon>
        <taxon>Gammaproteobacteria</taxon>
        <taxon>Alteromonadales</taxon>
        <taxon>Ferrimonadaceae</taxon>
        <taxon>Ferrimonas</taxon>
    </lineage>
</organism>
<keyword evidence="1 2" id="KW-0472">Membrane</keyword>
<dbReference type="PANTHER" id="PTHR36305">
    <property type="entry name" value="PHOSPHATIDYLGLYCEROPHOSPHATASE A"/>
    <property type="match status" value="1"/>
</dbReference>